<gene>
    <name evidence="2" type="ORF">D0T92_05270</name>
</gene>
<evidence type="ECO:0000259" key="1">
    <source>
        <dbReference type="Pfam" id="PF09374"/>
    </source>
</evidence>
<dbReference type="Proteomes" id="UP000325713">
    <property type="component" value="Chromosome"/>
</dbReference>
<dbReference type="KEGG" id="nzl:D0T92_05270"/>
<dbReference type="InterPro" id="IPR018537">
    <property type="entry name" value="Peptidoglycan-bd_3"/>
</dbReference>
<keyword evidence="3" id="KW-1185">Reference proteome</keyword>
<evidence type="ECO:0000313" key="2">
    <source>
        <dbReference type="EMBL" id="QEY26000.1"/>
    </source>
</evidence>
<dbReference type="Gene3D" id="1.20.141.10">
    <property type="entry name" value="Chitosanase, subunit A, domain 1"/>
    <property type="match status" value="1"/>
</dbReference>
<dbReference type="AlphaFoldDB" id="A0A5J6PZ65"/>
<dbReference type="InterPro" id="IPR023346">
    <property type="entry name" value="Lysozyme-like_dom_sf"/>
</dbReference>
<dbReference type="EMBL" id="CP031700">
    <property type="protein sequence ID" value="QEY26000.1"/>
    <property type="molecule type" value="Genomic_DNA"/>
</dbReference>
<accession>A0A5J6PZ65</accession>
<organism evidence="2 3">
    <name type="scientific">Neisseria zalophi</name>
    <dbReference type="NCBI Taxonomy" id="640030"/>
    <lineage>
        <taxon>Bacteria</taxon>
        <taxon>Pseudomonadati</taxon>
        <taxon>Pseudomonadota</taxon>
        <taxon>Betaproteobacteria</taxon>
        <taxon>Neisseriales</taxon>
        <taxon>Neisseriaceae</taxon>
        <taxon>Neisseria</taxon>
    </lineage>
</organism>
<name>A0A5J6PZ65_9NEIS</name>
<dbReference type="OrthoDB" id="9815229at2"/>
<feature type="domain" description="Peptidoglycan binding" evidence="1">
    <location>
        <begin position="20"/>
        <end position="69"/>
    </location>
</feature>
<dbReference type="SUPFAM" id="SSF53955">
    <property type="entry name" value="Lysozyme-like"/>
    <property type="match status" value="1"/>
</dbReference>
<sequence>MFGAVVYQFFDTCINHGSGNAARMLQRAVGVADDGIIGNLSLAAIKAMPENDVLLRFNVQRLIFYTQLSTFSTFGRLVA</sequence>
<protein>
    <recommendedName>
        <fullName evidence="1">Peptidoglycan binding domain-containing protein</fullName>
    </recommendedName>
</protein>
<dbReference type="Pfam" id="PF09374">
    <property type="entry name" value="PG_binding_3"/>
    <property type="match status" value="1"/>
</dbReference>
<reference evidence="2 3" key="1">
    <citation type="submission" date="2018-08" db="EMBL/GenBank/DDBJ databases">
        <title>Neisseria zalophi ATCC BAA-2455 complete genome.</title>
        <authorList>
            <person name="Veseli I.A."/>
            <person name="Buttler R."/>
            <person name="Mascarenhas dos Santos A.C."/>
            <person name="Pombert J.-F."/>
        </authorList>
    </citation>
    <scope>NUCLEOTIDE SEQUENCE [LARGE SCALE GENOMIC DNA]</scope>
    <source>
        <strain evidence="2 3">ATCC BAA-2455</strain>
    </source>
</reference>
<evidence type="ECO:0000313" key="3">
    <source>
        <dbReference type="Proteomes" id="UP000325713"/>
    </source>
</evidence>
<proteinExistence type="predicted"/>